<protein>
    <recommendedName>
        <fullName evidence="4">Casein kinase I</fullName>
        <ecNumber evidence="1">2.7.11.1</ecNumber>
    </recommendedName>
</protein>
<proteinExistence type="inferred from homology"/>
<dbReference type="SMART" id="SM00220">
    <property type="entry name" value="S_TKc"/>
    <property type="match status" value="1"/>
</dbReference>
<evidence type="ECO:0000256" key="5">
    <source>
        <dbReference type="PROSITE-ProRule" id="PRU10141"/>
    </source>
</evidence>
<dbReference type="PROSITE" id="PS50011">
    <property type="entry name" value="PROTEIN_KINASE_DOM"/>
    <property type="match status" value="1"/>
</dbReference>
<evidence type="ECO:0000256" key="2">
    <source>
        <dbReference type="ARBA" id="ARBA00022741"/>
    </source>
</evidence>
<keyword evidence="6" id="KW-0808">Transferase</keyword>
<dbReference type="GeneID" id="14905387"/>
<sequence>MQQQTNNNTQIQTQIQQDTNNLEGRIFCEQYKLIQKLGNGAFGVIYKTIDLQSNKEYACKIERSDTRHPQIIYEGKLINYLHNNSRDNKPVQGIPQCYYFGQSENYNLMIIDLLGLSLESLFVQNKKVFSLKTILMLADQMLHRIEFLHSRNFLHRDIKPDNFLIGAGDSKEIVFMIDYGLAKRYQKNNQHIPYKDGKNLTGTARYASINTHVGIEQSRRDDLESLAYLFIYFLKGQLPWQNIRAKDKKEKYEQIKVKKLGISSEELCKGCPDQFLTYLNYTKNLKFEEKPNYTSCRQLFKNFMAQQKYSHDYNWDWYSQQKNDKEVFYL</sequence>
<dbReference type="InterPro" id="IPR050235">
    <property type="entry name" value="CK1_Ser-Thr_kinase"/>
</dbReference>
<keyword evidence="3 5" id="KW-0067">ATP-binding</keyword>
<evidence type="ECO:0000256" key="3">
    <source>
        <dbReference type="ARBA" id="ARBA00022840"/>
    </source>
</evidence>
<dbReference type="InterPro" id="IPR000719">
    <property type="entry name" value="Prot_kinase_dom"/>
</dbReference>
<dbReference type="EMBL" id="GL984166">
    <property type="protein sequence ID" value="EGR29282.1"/>
    <property type="molecule type" value="Genomic_DNA"/>
</dbReference>
<dbReference type="InterPro" id="IPR017441">
    <property type="entry name" value="Protein_kinase_ATP_BS"/>
</dbReference>
<feature type="domain" description="Protein kinase" evidence="7">
    <location>
        <begin position="31"/>
        <end position="304"/>
    </location>
</feature>
<dbReference type="EC" id="2.7.11.1" evidence="1"/>
<dbReference type="InterPro" id="IPR008271">
    <property type="entry name" value="Ser/Thr_kinase_AS"/>
</dbReference>
<dbReference type="FunFam" id="1.10.510.10:FF:001190">
    <property type="entry name" value="Uncharacterized protein"/>
    <property type="match status" value="1"/>
</dbReference>
<accession>G0QZR5</accession>
<organism evidence="8 9">
    <name type="scientific">Ichthyophthirius multifiliis</name>
    <name type="common">White spot disease agent</name>
    <name type="synonym">Ich</name>
    <dbReference type="NCBI Taxonomy" id="5932"/>
    <lineage>
        <taxon>Eukaryota</taxon>
        <taxon>Sar</taxon>
        <taxon>Alveolata</taxon>
        <taxon>Ciliophora</taxon>
        <taxon>Intramacronucleata</taxon>
        <taxon>Oligohymenophorea</taxon>
        <taxon>Hymenostomatida</taxon>
        <taxon>Ophryoglenina</taxon>
        <taxon>Ichthyophthirius</taxon>
    </lineage>
</organism>
<evidence type="ECO:0000256" key="4">
    <source>
        <dbReference type="ARBA" id="ARBA00023860"/>
    </source>
</evidence>
<dbReference type="RefSeq" id="XP_004030518.1">
    <property type="nucleotide sequence ID" value="XM_004030470.1"/>
</dbReference>
<evidence type="ECO:0000313" key="9">
    <source>
        <dbReference type="Proteomes" id="UP000008983"/>
    </source>
</evidence>
<dbReference type="OMA" id="QIFACED"/>
<evidence type="ECO:0000259" key="7">
    <source>
        <dbReference type="PROSITE" id="PS50011"/>
    </source>
</evidence>
<comment type="similarity">
    <text evidence="6">Belongs to the protein kinase superfamily.</text>
</comment>
<evidence type="ECO:0000256" key="6">
    <source>
        <dbReference type="RuleBase" id="RU000304"/>
    </source>
</evidence>
<dbReference type="GO" id="GO:0005524">
    <property type="term" value="F:ATP binding"/>
    <property type="evidence" value="ECO:0007669"/>
    <property type="project" value="UniProtKB-UniRule"/>
</dbReference>
<dbReference type="InParanoid" id="G0QZR5"/>
<gene>
    <name evidence="8" type="ORF">IMG5_159280</name>
</gene>
<name>G0QZR5_ICHMU</name>
<evidence type="ECO:0000256" key="1">
    <source>
        <dbReference type="ARBA" id="ARBA00012513"/>
    </source>
</evidence>
<feature type="binding site" evidence="5">
    <location>
        <position position="60"/>
    </location>
    <ligand>
        <name>ATP</name>
        <dbReference type="ChEBI" id="CHEBI:30616"/>
    </ligand>
</feature>
<dbReference type="Gene3D" id="1.10.510.10">
    <property type="entry name" value="Transferase(Phosphotransferase) domain 1"/>
    <property type="match status" value="1"/>
</dbReference>
<dbReference type="STRING" id="857967.G0QZR5"/>
<keyword evidence="2 5" id="KW-0547">Nucleotide-binding</keyword>
<dbReference type="OrthoDB" id="5800476at2759"/>
<dbReference type="eggNOG" id="KOG1164">
    <property type="taxonomic scope" value="Eukaryota"/>
</dbReference>
<keyword evidence="9" id="KW-1185">Reference proteome</keyword>
<dbReference type="Proteomes" id="UP000008983">
    <property type="component" value="Unassembled WGS sequence"/>
</dbReference>
<dbReference type="SUPFAM" id="SSF56112">
    <property type="entry name" value="Protein kinase-like (PK-like)"/>
    <property type="match status" value="1"/>
</dbReference>
<dbReference type="AlphaFoldDB" id="G0QZR5"/>
<keyword evidence="6" id="KW-0723">Serine/threonine-protein kinase</keyword>
<dbReference type="Pfam" id="PF00069">
    <property type="entry name" value="Pkinase"/>
    <property type="match status" value="1"/>
</dbReference>
<dbReference type="PROSITE" id="PS00107">
    <property type="entry name" value="PROTEIN_KINASE_ATP"/>
    <property type="match status" value="1"/>
</dbReference>
<dbReference type="PANTHER" id="PTHR11909">
    <property type="entry name" value="CASEIN KINASE-RELATED"/>
    <property type="match status" value="1"/>
</dbReference>
<dbReference type="PROSITE" id="PS00108">
    <property type="entry name" value="PROTEIN_KINASE_ST"/>
    <property type="match status" value="1"/>
</dbReference>
<dbReference type="CDD" id="cd14016">
    <property type="entry name" value="STKc_CK1"/>
    <property type="match status" value="1"/>
</dbReference>
<dbReference type="GO" id="GO:0004674">
    <property type="term" value="F:protein serine/threonine kinase activity"/>
    <property type="evidence" value="ECO:0007669"/>
    <property type="project" value="UniProtKB-KW"/>
</dbReference>
<dbReference type="InterPro" id="IPR011009">
    <property type="entry name" value="Kinase-like_dom_sf"/>
</dbReference>
<reference evidence="8 9" key="1">
    <citation type="submission" date="2011-07" db="EMBL/GenBank/DDBJ databases">
        <authorList>
            <person name="Coyne R."/>
            <person name="Brami D."/>
            <person name="Johnson J."/>
            <person name="Hostetler J."/>
            <person name="Hannick L."/>
            <person name="Clark T."/>
            <person name="Cassidy-Hanley D."/>
            <person name="Inman J."/>
        </authorList>
    </citation>
    <scope>NUCLEOTIDE SEQUENCE [LARGE SCALE GENOMIC DNA]</scope>
    <source>
        <strain evidence="8 9">G5</strain>
    </source>
</reference>
<keyword evidence="6" id="KW-0418">Kinase</keyword>
<evidence type="ECO:0000313" key="8">
    <source>
        <dbReference type="EMBL" id="EGR29282.1"/>
    </source>
</evidence>